<feature type="compositionally biased region" description="Basic residues" evidence="1">
    <location>
        <begin position="278"/>
        <end position="288"/>
    </location>
</feature>
<accession>A0A8J6BGG9</accession>
<evidence type="ECO:0000313" key="3">
    <source>
        <dbReference type="Proteomes" id="UP000729402"/>
    </source>
</evidence>
<dbReference type="Proteomes" id="UP000729402">
    <property type="component" value="Unassembled WGS sequence"/>
</dbReference>
<comment type="caution">
    <text evidence="2">The sequence shown here is derived from an EMBL/GenBank/DDBJ whole genome shotgun (WGS) entry which is preliminary data.</text>
</comment>
<sequence>MTIRCEDKQSARNSLFSAPLLFHLRPPLAATSDHLRPRHCHHRDHKDDTDLGHPSVGSEPHRIAVVAQDPKAFAASSHRRPRSVDLGPPQGMSIPPETHHSYCRHLGGFVWMLRIIVRVLELEDEPAYEVYFPRVGGATDERCEVVVTVFGPNEVLLFHTVTATAFGFETACQEAAFQMLAELRYMFDARLRTSIYRHLPSRSPGTGQSIYMGPSSASDPVGGQTLYMLSAMDSLHSEALQRADEGALAIQSLSAENESLRRQLLEAQARLASPHPGPRIRRTARKATGRPPRLQHQPPPPVSSPAESRSPLVTRRTLSVISR</sequence>
<feature type="region of interest" description="Disordered" evidence="1">
    <location>
        <begin position="268"/>
        <end position="323"/>
    </location>
</feature>
<evidence type="ECO:0000256" key="1">
    <source>
        <dbReference type="SAM" id="MobiDB-lite"/>
    </source>
</evidence>
<keyword evidence="3" id="KW-1185">Reference proteome</keyword>
<gene>
    <name evidence="2" type="ORF">GUJ93_ZPchr0010g9310</name>
</gene>
<protein>
    <submittedName>
        <fullName evidence="2">Uncharacterized protein</fullName>
    </submittedName>
</protein>
<dbReference type="EMBL" id="JAAALK010000082">
    <property type="protein sequence ID" value="KAG8084190.1"/>
    <property type="molecule type" value="Genomic_DNA"/>
</dbReference>
<organism evidence="2 3">
    <name type="scientific">Zizania palustris</name>
    <name type="common">Northern wild rice</name>
    <dbReference type="NCBI Taxonomy" id="103762"/>
    <lineage>
        <taxon>Eukaryota</taxon>
        <taxon>Viridiplantae</taxon>
        <taxon>Streptophyta</taxon>
        <taxon>Embryophyta</taxon>
        <taxon>Tracheophyta</taxon>
        <taxon>Spermatophyta</taxon>
        <taxon>Magnoliopsida</taxon>
        <taxon>Liliopsida</taxon>
        <taxon>Poales</taxon>
        <taxon>Poaceae</taxon>
        <taxon>BOP clade</taxon>
        <taxon>Oryzoideae</taxon>
        <taxon>Oryzeae</taxon>
        <taxon>Zizaniinae</taxon>
        <taxon>Zizania</taxon>
    </lineage>
</organism>
<reference evidence="2" key="1">
    <citation type="journal article" date="2021" name="bioRxiv">
        <title>Whole Genome Assembly and Annotation of Northern Wild Rice, Zizania palustris L., Supports a Whole Genome Duplication in the Zizania Genus.</title>
        <authorList>
            <person name="Haas M."/>
            <person name="Kono T."/>
            <person name="Macchietto M."/>
            <person name="Millas R."/>
            <person name="McGilp L."/>
            <person name="Shao M."/>
            <person name="Duquette J."/>
            <person name="Hirsch C.N."/>
            <person name="Kimball J."/>
        </authorList>
    </citation>
    <scope>NUCLEOTIDE SEQUENCE</scope>
    <source>
        <tissue evidence="2">Fresh leaf tissue</tissue>
    </source>
</reference>
<dbReference type="AlphaFoldDB" id="A0A8J6BGG9"/>
<evidence type="ECO:0000313" key="2">
    <source>
        <dbReference type="EMBL" id="KAG8084190.1"/>
    </source>
</evidence>
<reference evidence="2" key="2">
    <citation type="submission" date="2021-02" db="EMBL/GenBank/DDBJ databases">
        <authorList>
            <person name="Kimball J.A."/>
            <person name="Haas M.W."/>
            <person name="Macchietto M."/>
            <person name="Kono T."/>
            <person name="Duquette J."/>
            <person name="Shao M."/>
        </authorList>
    </citation>
    <scope>NUCLEOTIDE SEQUENCE</scope>
    <source>
        <tissue evidence="2">Fresh leaf tissue</tissue>
    </source>
</reference>
<name>A0A8J6BGG9_ZIZPA</name>
<proteinExistence type="predicted"/>